<evidence type="ECO:0000313" key="7">
    <source>
        <dbReference type="EMBL" id="SFJ43655.1"/>
    </source>
</evidence>
<keyword evidence="8" id="KW-1185">Reference proteome</keyword>
<feature type="transmembrane region" description="Helical" evidence="6">
    <location>
        <begin position="9"/>
        <end position="31"/>
    </location>
</feature>
<feature type="transmembrane region" description="Helical" evidence="6">
    <location>
        <begin position="371"/>
        <end position="387"/>
    </location>
</feature>
<dbReference type="GO" id="GO:0005886">
    <property type="term" value="C:plasma membrane"/>
    <property type="evidence" value="ECO:0007669"/>
    <property type="project" value="UniProtKB-SubCell"/>
</dbReference>
<keyword evidence="5 6" id="KW-0472">Membrane</keyword>
<dbReference type="Proteomes" id="UP000199548">
    <property type="component" value="Unassembled WGS sequence"/>
</dbReference>
<keyword evidence="4 6" id="KW-1133">Transmembrane helix</keyword>
<evidence type="ECO:0000256" key="5">
    <source>
        <dbReference type="ARBA" id="ARBA00023136"/>
    </source>
</evidence>
<evidence type="ECO:0000256" key="4">
    <source>
        <dbReference type="ARBA" id="ARBA00022989"/>
    </source>
</evidence>
<feature type="transmembrane region" description="Helical" evidence="6">
    <location>
        <begin position="82"/>
        <end position="108"/>
    </location>
</feature>
<evidence type="ECO:0000256" key="3">
    <source>
        <dbReference type="ARBA" id="ARBA00022692"/>
    </source>
</evidence>
<keyword evidence="3 6" id="KW-0812">Transmembrane</keyword>
<dbReference type="InterPro" id="IPR050833">
    <property type="entry name" value="Poly_Biosynth_Transport"/>
</dbReference>
<evidence type="ECO:0000313" key="8">
    <source>
        <dbReference type="Proteomes" id="UP000199548"/>
    </source>
</evidence>
<feature type="transmembrane region" description="Helical" evidence="6">
    <location>
        <begin position="339"/>
        <end position="359"/>
    </location>
</feature>
<proteinExistence type="predicted"/>
<sequence>MEKRIVKNIAINFVGSVVPVFISLATVPAYLHSMGVERYGVLNLVWALIGYFSVLELGTSIATENQIARVRDANDGSVERIFWSACALNFVSGVIGGAIIYFAAYVYVTHGEKIDPQFQHEVIASLPWIAAAVPLANVTWVFAGAITAVERFTSFNTSQTIGTLLFQLLPLGAIWCFSPSLAVVIPAAVCARVIAGVLLGIATFRALHIRRVSKPDWPTVVSLFRYGRWQLLFSGAGMIAQTLDRMLVGTLLGARAVAYYATPQNLVTRLNILPGAMLRTLFPRLSASTREDADELARGALALLNGVFTPCVIVAMFALEPFMHVWLGAHMATMSAPFGRVLIVGVWLAGQSSILGILIQAQSHPAQAARVSWVQLPFFAAGLWFGIHRFGVMGAAVVVVIKALCDYAAFLYFAELHLRSIAGNMVTHIAFLGAALFLASELSTLPAMVVAAWVLVAANLAWSLYESAMLRELVRRVWGRLGLRMG</sequence>
<feature type="transmembrane region" description="Helical" evidence="6">
    <location>
        <begin position="184"/>
        <end position="204"/>
    </location>
</feature>
<dbReference type="OrthoDB" id="8766744at2"/>
<organism evidence="7 8">
    <name type="scientific">Paraburkholderia megapolitana</name>
    <dbReference type="NCBI Taxonomy" id="420953"/>
    <lineage>
        <taxon>Bacteria</taxon>
        <taxon>Pseudomonadati</taxon>
        <taxon>Pseudomonadota</taxon>
        <taxon>Betaproteobacteria</taxon>
        <taxon>Burkholderiales</taxon>
        <taxon>Burkholderiaceae</taxon>
        <taxon>Paraburkholderia</taxon>
    </lineage>
</organism>
<dbReference type="Pfam" id="PF01943">
    <property type="entry name" value="Polysacc_synt"/>
    <property type="match status" value="1"/>
</dbReference>
<comment type="subcellular location">
    <subcellularLocation>
        <location evidence="1">Cell membrane</location>
        <topology evidence="1">Multi-pass membrane protein</topology>
    </subcellularLocation>
</comment>
<keyword evidence="2" id="KW-1003">Cell membrane</keyword>
<feature type="transmembrane region" description="Helical" evidence="6">
    <location>
        <begin position="43"/>
        <end position="62"/>
    </location>
</feature>
<feature type="transmembrane region" description="Helical" evidence="6">
    <location>
        <begin position="300"/>
        <end position="319"/>
    </location>
</feature>
<feature type="transmembrane region" description="Helical" evidence="6">
    <location>
        <begin position="421"/>
        <end position="439"/>
    </location>
</feature>
<dbReference type="PANTHER" id="PTHR30250:SF26">
    <property type="entry name" value="PSMA PROTEIN"/>
    <property type="match status" value="1"/>
</dbReference>
<feature type="transmembrane region" description="Helical" evidence="6">
    <location>
        <begin position="445"/>
        <end position="465"/>
    </location>
</feature>
<evidence type="ECO:0000256" key="2">
    <source>
        <dbReference type="ARBA" id="ARBA00022475"/>
    </source>
</evidence>
<dbReference type="RefSeq" id="WP_091016261.1">
    <property type="nucleotide sequence ID" value="NZ_CP041745.1"/>
</dbReference>
<feature type="transmembrane region" description="Helical" evidence="6">
    <location>
        <begin position="161"/>
        <end position="178"/>
    </location>
</feature>
<protein>
    <submittedName>
        <fullName evidence="7">Membrane protein involved in the export of O-antigen and teichoic acid</fullName>
    </submittedName>
</protein>
<dbReference type="InterPro" id="IPR002797">
    <property type="entry name" value="Polysacc_synth"/>
</dbReference>
<feature type="transmembrane region" description="Helical" evidence="6">
    <location>
        <begin position="128"/>
        <end position="149"/>
    </location>
</feature>
<dbReference type="PANTHER" id="PTHR30250">
    <property type="entry name" value="PST FAMILY PREDICTED COLANIC ACID TRANSPORTER"/>
    <property type="match status" value="1"/>
</dbReference>
<evidence type="ECO:0000256" key="1">
    <source>
        <dbReference type="ARBA" id="ARBA00004651"/>
    </source>
</evidence>
<name>A0A1I3RBR8_9BURK</name>
<reference evidence="7 8" key="1">
    <citation type="submission" date="2016-10" db="EMBL/GenBank/DDBJ databases">
        <authorList>
            <person name="de Groot N.N."/>
        </authorList>
    </citation>
    <scope>NUCLEOTIDE SEQUENCE [LARGE SCALE GENOMIC DNA]</scope>
    <source>
        <strain evidence="7 8">LMG 23650</strain>
    </source>
</reference>
<gene>
    <name evidence="7" type="ORF">SAMN05192543_107147</name>
</gene>
<evidence type="ECO:0000256" key="6">
    <source>
        <dbReference type="SAM" id="Phobius"/>
    </source>
</evidence>
<dbReference type="STRING" id="420953.SAMN05192543_107147"/>
<dbReference type="AlphaFoldDB" id="A0A1I3RBR8"/>
<accession>A0A1I3RBR8</accession>
<dbReference type="EMBL" id="FOQU01000007">
    <property type="protein sequence ID" value="SFJ43655.1"/>
    <property type="molecule type" value="Genomic_DNA"/>
</dbReference>
<feature type="transmembrane region" description="Helical" evidence="6">
    <location>
        <begin position="393"/>
        <end position="414"/>
    </location>
</feature>